<reference evidence="1" key="1">
    <citation type="submission" date="2015-06" db="UniProtKB">
        <authorList>
            <consortium name="EnsemblPlants"/>
        </authorList>
    </citation>
    <scope>IDENTIFICATION</scope>
</reference>
<accession>M8CRM3</accession>
<dbReference type="ExpressionAtlas" id="M8CRM3">
    <property type="expression patterns" value="baseline"/>
</dbReference>
<dbReference type="EnsemblPlants" id="EMT26306">
    <property type="protein sequence ID" value="EMT26306"/>
    <property type="gene ID" value="F775_16725"/>
</dbReference>
<organism evidence="1">
    <name type="scientific">Aegilops tauschii</name>
    <name type="common">Tausch's goatgrass</name>
    <name type="synonym">Aegilops squarrosa</name>
    <dbReference type="NCBI Taxonomy" id="37682"/>
    <lineage>
        <taxon>Eukaryota</taxon>
        <taxon>Viridiplantae</taxon>
        <taxon>Streptophyta</taxon>
        <taxon>Embryophyta</taxon>
        <taxon>Tracheophyta</taxon>
        <taxon>Spermatophyta</taxon>
        <taxon>Magnoliopsida</taxon>
        <taxon>Liliopsida</taxon>
        <taxon>Poales</taxon>
        <taxon>Poaceae</taxon>
        <taxon>BOP clade</taxon>
        <taxon>Pooideae</taxon>
        <taxon>Triticodae</taxon>
        <taxon>Triticeae</taxon>
        <taxon>Triticinae</taxon>
        <taxon>Aegilops</taxon>
    </lineage>
</organism>
<protein>
    <submittedName>
        <fullName evidence="1">Uncharacterized protein</fullName>
    </submittedName>
</protein>
<evidence type="ECO:0000313" key="1">
    <source>
        <dbReference type="EnsemblPlants" id="EMT26306"/>
    </source>
</evidence>
<sequence>MARRPSVLVGIFSQNELAACHSIFAPGKPRSPPQFLSLLADDGRLIFDSLVADDGGLLDFAKALASRRGLLLVRIMRPTSVDHIDFYLEKLRLAVCCPLSGKRSTRLLPSLPFDPTGISDNDLAGCALLTDADYGGDVGNLEQRGLTFQVLLIFSKQDGAGSLRAWTYSSATESWSGPIEFHRASGNTRCGPRAGIVTQDTAHWLYSKDKTCFYILSMNTTMAHVSFAKIPTKFHGSMPLPRPPLPCVTGEGRLSFVTIQKHGVLELWTKQEQSSNDHDHGHEHEEGWQHSELADLGRKEINNVFFAEVLCSSIKMLWIKQEQNNNDPDNECEGGWLHSELTDLGSKRLDIVFFSERRGALLVKKGDAFFTANLNNMEKVRINLEGEETHHSRA</sequence>
<dbReference type="AlphaFoldDB" id="M8CRM3"/>
<proteinExistence type="predicted"/>
<name>M8CRM3_AEGTA</name>
<dbReference type="PANTHER" id="PTHR36140:SF2">
    <property type="entry name" value="OS01G0152950 PROTEIN"/>
    <property type="match status" value="1"/>
</dbReference>
<dbReference type="PANTHER" id="PTHR36140">
    <property type="entry name" value="F-BOX DOMAIN-CONTAINING PROTEIN-RELATED"/>
    <property type="match status" value="1"/>
</dbReference>